<dbReference type="AlphaFoldDB" id="A0AAV2IBW6"/>
<evidence type="ECO:0000256" key="1">
    <source>
        <dbReference type="SAM" id="Coils"/>
    </source>
</evidence>
<feature type="compositionally biased region" description="Basic and acidic residues" evidence="2">
    <location>
        <begin position="411"/>
        <end position="426"/>
    </location>
</feature>
<feature type="region of interest" description="Disordered" evidence="2">
    <location>
        <begin position="409"/>
        <end position="433"/>
    </location>
</feature>
<dbReference type="EMBL" id="CAXITT010000616">
    <property type="protein sequence ID" value="CAL1544347.1"/>
    <property type="molecule type" value="Genomic_DNA"/>
</dbReference>
<evidence type="ECO:0000256" key="2">
    <source>
        <dbReference type="SAM" id="MobiDB-lite"/>
    </source>
</evidence>
<protein>
    <submittedName>
        <fullName evidence="3">Uncharacterized protein</fullName>
    </submittedName>
</protein>
<proteinExistence type="predicted"/>
<gene>
    <name evidence="3" type="ORF">GSLYS_00017860001</name>
</gene>
<feature type="region of interest" description="Disordered" evidence="2">
    <location>
        <begin position="85"/>
        <end position="114"/>
    </location>
</feature>
<sequence>MASKTQAQRFINLINQQIDILKGERKSVLEAVDDAINQVQLEVDTWVNGGLVNQTTFSQMNNRITQVIALFMTKSEEISGLEIKENKSDLNQTHAATSSDSTSPKTNYTREEAQDRTIFSTEKTLNKPDVDASYITTTRFAILEEAVFSLKKTTEQVQDKQEKFIKKMEILTNANIKSKKKFQERLTVLEKRNQEVSSNVDDFFENVSNVDVKLNRLEEENKSVNVSMKELNKQISSVRTCSNEALMSVQNLSKSVESTNQHYNEISHKMNELEMSNNRKSTQYTEKFESKGSLNKDKFDDVIGMVCQLLSKRLFPLEKLSETLNKNVIVSKEHVSEEADGGEKAALLHGTADTWRRGGTPPRREDWRGYGQEGRLLVKKMALRVNVPEGKWPRGKTAGEETATVNWRVRNSNDMRSHHPEGRSNSETRGTIL</sequence>
<feature type="compositionally biased region" description="Polar residues" evidence="2">
    <location>
        <begin position="89"/>
        <end position="107"/>
    </location>
</feature>
<comment type="caution">
    <text evidence="3">The sequence shown here is derived from an EMBL/GenBank/DDBJ whole genome shotgun (WGS) entry which is preliminary data.</text>
</comment>
<feature type="coiled-coil region" evidence="1">
    <location>
        <begin position="179"/>
        <end position="234"/>
    </location>
</feature>
<accession>A0AAV2IBW6</accession>
<keyword evidence="4" id="KW-1185">Reference proteome</keyword>
<evidence type="ECO:0000313" key="4">
    <source>
        <dbReference type="Proteomes" id="UP001497497"/>
    </source>
</evidence>
<name>A0AAV2IBW6_LYMST</name>
<keyword evidence="1" id="KW-0175">Coiled coil</keyword>
<dbReference type="Proteomes" id="UP001497497">
    <property type="component" value="Unassembled WGS sequence"/>
</dbReference>
<organism evidence="3 4">
    <name type="scientific">Lymnaea stagnalis</name>
    <name type="common">Great pond snail</name>
    <name type="synonym">Helix stagnalis</name>
    <dbReference type="NCBI Taxonomy" id="6523"/>
    <lineage>
        <taxon>Eukaryota</taxon>
        <taxon>Metazoa</taxon>
        <taxon>Spiralia</taxon>
        <taxon>Lophotrochozoa</taxon>
        <taxon>Mollusca</taxon>
        <taxon>Gastropoda</taxon>
        <taxon>Heterobranchia</taxon>
        <taxon>Euthyneura</taxon>
        <taxon>Panpulmonata</taxon>
        <taxon>Hygrophila</taxon>
        <taxon>Lymnaeoidea</taxon>
        <taxon>Lymnaeidae</taxon>
        <taxon>Lymnaea</taxon>
    </lineage>
</organism>
<evidence type="ECO:0000313" key="3">
    <source>
        <dbReference type="EMBL" id="CAL1544347.1"/>
    </source>
</evidence>
<reference evidence="3 4" key="1">
    <citation type="submission" date="2024-04" db="EMBL/GenBank/DDBJ databases">
        <authorList>
            <consortium name="Genoscope - CEA"/>
            <person name="William W."/>
        </authorList>
    </citation>
    <scope>NUCLEOTIDE SEQUENCE [LARGE SCALE GENOMIC DNA]</scope>
</reference>